<proteinExistence type="predicted"/>
<reference evidence="1 2" key="1">
    <citation type="submission" date="2021-06" db="EMBL/GenBank/DDBJ databases">
        <authorList>
            <person name="Kallberg Y."/>
            <person name="Tangrot J."/>
            <person name="Rosling A."/>
        </authorList>
    </citation>
    <scope>NUCLEOTIDE SEQUENCE [LARGE SCALE GENOMIC DNA]</scope>
    <source>
        <strain evidence="1 2">120-4 pot B 10/14</strain>
    </source>
</reference>
<accession>A0ABN7VZL0</accession>
<dbReference type="Proteomes" id="UP000789901">
    <property type="component" value="Unassembled WGS sequence"/>
</dbReference>
<keyword evidence="2" id="KW-1185">Reference proteome</keyword>
<feature type="non-terminal residue" evidence="1">
    <location>
        <position position="45"/>
    </location>
</feature>
<sequence>MLIIESSSSQQLEVTYTSTKCKVKKCKGDRSEIPIWDDYSSSLRF</sequence>
<evidence type="ECO:0000313" key="2">
    <source>
        <dbReference type="Proteomes" id="UP000789901"/>
    </source>
</evidence>
<evidence type="ECO:0000313" key="1">
    <source>
        <dbReference type="EMBL" id="CAG8808288.1"/>
    </source>
</evidence>
<dbReference type="EMBL" id="CAJVQB010026322">
    <property type="protein sequence ID" value="CAG8808288.1"/>
    <property type="molecule type" value="Genomic_DNA"/>
</dbReference>
<comment type="caution">
    <text evidence="1">The sequence shown here is derived from an EMBL/GenBank/DDBJ whole genome shotgun (WGS) entry which is preliminary data.</text>
</comment>
<gene>
    <name evidence="1" type="ORF">GMARGA_LOCUS24673</name>
</gene>
<organism evidence="1 2">
    <name type="scientific">Gigaspora margarita</name>
    <dbReference type="NCBI Taxonomy" id="4874"/>
    <lineage>
        <taxon>Eukaryota</taxon>
        <taxon>Fungi</taxon>
        <taxon>Fungi incertae sedis</taxon>
        <taxon>Mucoromycota</taxon>
        <taxon>Glomeromycotina</taxon>
        <taxon>Glomeromycetes</taxon>
        <taxon>Diversisporales</taxon>
        <taxon>Gigasporaceae</taxon>
        <taxon>Gigaspora</taxon>
    </lineage>
</organism>
<protein>
    <submittedName>
        <fullName evidence="1">5404_t:CDS:1</fullName>
    </submittedName>
</protein>
<name>A0ABN7VZL0_GIGMA</name>